<dbReference type="GO" id="GO:0005886">
    <property type="term" value="C:plasma membrane"/>
    <property type="evidence" value="ECO:0007669"/>
    <property type="project" value="UniProtKB-SubCell"/>
</dbReference>
<evidence type="ECO:0000256" key="1">
    <source>
        <dbReference type="ARBA" id="ARBA00004651"/>
    </source>
</evidence>
<evidence type="ECO:0000256" key="6">
    <source>
        <dbReference type="ARBA" id="ARBA00022989"/>
    </source>
</evidence>
<dbReference type="Pfam" id="PF03591">
    <property type="entry name" value="AzlC"/>
    <property type="match status" value="1"/>
</dbReference>
<feature type="transmembrane region" description="Helical" evidence="8">
    <location>
        <begin position="36"/>
        <end position="55"/>
    </location>
</feature>
<evidence type="ECO:0000256" key="5">
    <source>
        <dbReference type="ARBA" id="ARBA00022692"/>
    </source>
</evidence>
<protein>
    <recommendedName>
        <fullName evidence="11">Inner membrane protein YgaZ</fullName>
    </recommendedName>
</protein>
<evidence type="ECO:0000256" key="2">
    <source>
        <dbReference type="ARBA" id="ARBA00010735"/>
    </source>
</evidence>
<keyword evidence="4" id="KW-1003">Cell membrane</keyword>
<evidence type="ECO:0008006" key="11">
    <source>
        <dbReference type="Google" id="ProtNLM"/>
    </source>
</evidence>
<keyword evidence="10" id="KW-1185">Reference proteome</keyword>
<dbReference type="EMBL" id="CP031124">
    <property type="protein sequence ID" value="AXF86027.1"/>
    <property type="molecule type" value="Genomic_DNA"/>
</dbReference>
<evidence type="ECO:0000313" key="9">
    <source>
        <dbReference type="EMBL" id="AXF86027.1"/>
    </source>
</evidence>
<comment type="similarity">
    <text evidence="2">Belongs to the AzlC family.</text>
</comment>
<feature type="transmembrane region" description="Helical" evidence="8">
    <location>
        <begin position="88"/>
        <end position="111"/>
    </location>
</feature>
<gene>
    <name evidence="9" type="ORF">DTO96_101767</name>
</gene>
<dbReference type="GO" id="GO:1903785">
    <property type="term" value="P:L-valine transmembrane transport"/>
    <property type="evidence" value="ECO:0007669"/>
    <property type="project" value="TreeGrafter"/>
</dbReference>
<proteinExistence type="inferred from homology"/>
<evidence type="ECO:0000256" key="8">
    <source>
        <dbReference type="SAM" id="Phobius"/>
    </source>
</evidence>
<evidence type="ECO:0000256" key="4">
    <source>
        <dbReference type="ARBA" id="ARBA00022475"/>
    </source>
</evidence>
<accession>A0A345DCD9</accession>
<organism evidence="9 10">
    <name type="scientific">Ephemeroptericola cinctiostellae</name>
    <dbReference type="NCBI Taxonomy" id="2268024"/>
    <lineage>
        <taxon>Bacteria</taxon>
        <taxon>Pseudomonadati</taxon>
        <taxon>Pseudomonadota</taxon>
        <taxon>Betaproteobacteria</taxon>
        <taxon>Burkholderiales</taxon>
        <taxon>Burkholderiaceae</taxon>
        <taxon>Ephemeroptericola</taxon>
    </lineage>
</organism>
<evidence type="ECO:0000313" key="10">
    <source>
        <dbReference type="Proteomes" id="UP000252182"/>
    </source>
</evidence>
<dbReference type="OrthoDB" id="9179311at2"/>
<dbReference type="InterPro" id="IPR011606">
    <property type="entry name" value="Brnchd-chn_aa_trnsp_permease"/>
</dbReference>
<dbReference type="Proteomes" id="UP000252182">
    <property type="component" value="Chromosome"/>
</dbReference>
<keyword evidence="5 8" id="KW-0812">Transmembrane</keyword>
<keyword evidence="7 8" id="KW-0472">Membrane</keyword>
<feature type="transmembrane region" description="Helical" evidence="8">
    <location>
        <begin position="201"/>
        <end position="220"/>
    </location>
</feature>
<feature type="transmembrane region" description="Helical" evidence="8">
    <location>
        <begin position="227"/>
        <end position="247"/>
    </location>
</feature>
<keyword evidence="6 8" id="KW-1133">Transmembrane helix</keyword>
<dbReference type="PANTHER" id="PTHR34979">
    <property type="entry name" value="INNER MEMBRANE PROTEIN YGAZ"/>
    <property type="match status" value="1"/>
</dbReference>
<feature type="transmembrane region" description="Helical" evidence="8">
    <location>
        <begin position="62"/>
        <end position="82"/>
    </location>
</feature>
<keyword evidence="3" id="KW-0813">Transport</keyword>
<dbReference type="RefSeq" id="WP_114563150.1">
    <property type="nucleotide sequence ID" value="NZ_CP031124.1"/>
</dbReference>
<evidence type="ECO:0000256" key="7">
    <source>
        <dbReference type="ARBA" id="ARBA00023136"/>
    </source>
</evidence>
<dbReference type="KEGG" id="hyf:DTO96_101767"/>
<evidence type="ECO:0000256" key="3">
    <source>
        <dbReference type="ARBA" id="ARBA00022448"/>
    </source>
</evidence>
<dbReference type="AlphaFoldDB" id="A0A345DCD9"/>
<dbReference type="PANTHER" id="PTHR34979:SF1">
    <property type="entry name" value="INNER MEMBRANE PROTEIN YGAZ"/>
    <property type="match status" value="1"/>
</dbReference>
<feature type="transmembrane region" description="Helical" evidence="8">
    <location>
        <begin position="162"/>
        <end position="181"/>
    </location>
</feature>
<comment type="subcellular location">
    <subcellularLocation>
        <location evidence="1">Cell membrane</location>
        <topology evidence="1">Multi-pass membrane protein</topology>
    </subcellularLocation>
</comment>
<name>A0A345DCD9_9BURK</name>
<reference evidence="10" key="1">
    <citation type="submission" date="2018-07" db="EMBL/GenBank/DDBJ databases">
        <authorList>
            <person name="Kim H."/>
        </authorList>
    </citation>
    <scope>NUCLEOTIDE SEQUENCE [LARGE SCALE GENOMIC DNA]</scope>
    <source>
        <strain evidence="10">F02</strain>
    </source>
</reference>
<sequence>MKKIHDWLALDIHSDADDLIAKQAFREGWNTIRPTIPATLIWAIVTAAAMISGGLSPFHVVLINILVFAASAQLTVLGMLTMHAPMPIIWLAASVVNLRFVIFSAGIRPYFRHLGLKQRLIYGFLNGDMNSMLFGHRYRDVKPAPATLSQSGFFMGMAIPNYIAWQIGIAMGVLFASFIPNEWGLKLAGTITLLVLILKTVNHWATVFACLAAASVAVLLQELPYKLWVIVAIVAGVMVGMVVESVWKNGYLSASARHARGEK</sequence>